<evidence type="ECO:0000313" key="5">
    <source>
        <dbReference type="Proteomes" id="UP000256485"/>
    </source>
</evidence>
<dbReference type="InterPro" id="IPR002068">
    <property type="entry name" value="A-crystallin/Hsp20_dom"/>
</dbReference>
<dbReference type="SUPFAM" id="SSF49764">
    <property type="entry name" value="HSP20-like chaperones"/>
    <property type="match status" value="1"/>
</dbReference>
<evidence type="ECO:0000256" key="2">
    <source>
        <dbReference type="RuleBase" id="RU003616"/>
    </source>
</evidence>
<dbReference type="PROSITE" id="PS01031">
    <property type="entry name" value="SHSP"/>
    <property type="match status" value="1"/>
</dbReference>
<comment type="similarity">
    <text evidence="1 2">Belongs to the small heat shock protein (HSP20) family.</text>
</comment>
<dbReference type="PANTHER" id="PTHR11527">
    <property type="entry name" value="HEAT-SHOCK PROTEIN 20 FAMILY MEMBER"/>
    <property type="match status" value="1"/>
</dbReference>
<sequence length="141" mass="15844">MAMVTRVDPFREFDRLTERLLSSFGAPAMPMDAYRKDDAFYVQMDLPGVKPDDIELTVERNVLTVRVERPDLEGDDVEVLASERPHGTFTRQFHLGENLDTDKLEAEYDAGVLSIRIPVAEESKPRRIPIGGAAQARELAA</sequence>
<accession>A0A3D9V9A3</accession>
<dbReference type="Gene3D" id="2.60.40.790">
    <property type="match status" value="1"/>
</dbReference>
<dbReference type="Proteomes" id="UP000256485">
    <property type="component" value="Unassembled WGS sequence"/>
</dbReference>
<feature type="domain" description="SHSP" evidence="3">
    <location>
        <begin position="22"/>
        <end position="133"/>
    </location>
</feature>
<dbReference type="EMBL" id="QTUC01000001">
    <property type="protein sequence ID" value="REF36740.1"/>
    <property type="molecule type" value="Genomic_DNA"/>
</dbReference>
<keyword evidence="5" id="KW-1185">Reference proteome</keyword>
<reference evidence="4 5" key="1">
    <citation type="submission" date="2018-08" db="EMBL/GenBank/DDBJ databases">
        <title>Sequencing the genomes of 1000 actinobacteria strains.</title>
        <authorList>
            <person name="Klenk H.-P."/>
        </authorList>
    </citation>
    <scope>NUCLEOTIDE SEQUENCE [LARGE SCALE GENOMIC DNA]</scope>
    <source>
        <strain evidence="4 5">DSM 22891</strain>
    </source>
</reference>
<gene>
    <name evidence="4" type="ORF">DFJ64_2166</name>
</gene>
<dbReference type="InterPro" id="IPR008978">
    <property type="entry name" value="HSP20-like_chaperone"/>
</dbReference>
<name>A0A3D9V9A3_THECX</name>
<protein>
    <submittedName>
        <fullName evidence="4">HSP20 family protein</fullName>
    </submittedName>
</protein>
<proteinExistence type="inferred from homology"/>
<dbReference type="InterPro" id="IPR031107">
    <property type="entry name" value="Small_HSP"/>
</dbReference>
<dbReference type="CDD" id="cd06464">
    <property type="entry name" value="ACD_sHsps-like"/>
    <property type="match status" value="1"/>
</dbReference>
<dbReference type="Pfam" id="PF00011">
    <property type="entry name" value="HSP20"/>
    <property type="match status" value="1"/>
</dbReference>
<organism evidence="4 5">
    <name type="scientific">Thermasporomyces composti</name>
    <dbReference type="NCBI Taxonomy" id="696763"/>
    <lineage>
        <taxon>Bacteria</taxon>
        <taxon>Bacillati</taxon>
        <taxon>Actinomycetota</taxon>
        <taxon>Actinomycetes</taxon>
        <taxon>Propionibacteriales</taxon>
        <taxon>Nocardioidaceae</taxon>
        <taxon>Thermasporomyces</taxon>
    </lineage>
</organism>
<evidence type="ECO:0000259" key="3">
    <source>
        <dbReference type="PROSITE" id="PS01031"/>
    </source>
</evidence>
<dbReference type="AlphaFoldDB" id="A0A3D9V9A3"/>
<evidence type="ECO:0000256" key="1">
    <source>
        <dbReference type="PROSITE-ProRule" id="PRU00285"/>
    </source>
</evidence>
<comment type="caution">
    <text evidence="4">The sequence shown here is derived from an EMBL/GenBank/DDBJ whole genome shotgun (WGS) entry which is preliminary data.</text>
</comment>
<evidence type="ECO:0000313" key="4">
    <source>
        <dbReference type="EMBL" id="REF36740.1"/>
    </source>
</evidence>